<dbReference type="AlphaFoldDB" id="A8NKF0"/>
<feature type="transmembrane region" description="Helical" evidence="2">
    <location>
        <begin position="179"/>
        <end position="199"/>
    </location>
</feature>
<name>A8NKF0_COPC7</name>
<dbReference type="VEuPathDB" id="FungiDB:CC1G_02166"/>
<accession>A8NKF0</accession>
<evidence type="ECO:0000256" key="1">
    <source>
        <dbReference type="SAM" id="MobiDB-lite"/>
    </source>
</evidence>
<keyword evidence="2" id="KW-1133">Transmembrane helix</keyword>
<feature type="compositionally biased region" description="Basic and acidic residues" evidence="1">
    <location>
        <begin position="259"/>
        <end position="279"/>
    </location>
</feature>
<dbReference type="RefSeq" id="XP_001834430.2">
    <property type="nucleotide sequence ID" value="XM_001834378.2"/>
</dbReference>
<keyword evidence="2" id="KW-0472">Membrane</keyword>
<dbReference type="OrthoDB" id="2591431at2759"/>
<dbReference type="EMBL" id="AACS02000010">
    <property type="protein sequence ID" value="EAU87407.2"/>
    <property type="molecule type" value="Genomic_DNA"/>
</dbReference>
<sequence>MSIPNSSFSPVEGVGSHSFPDFAASLPHQQVLLAMSDAMGLATGGTSDVLVVAPAESSELGCHDAVSSGWSVANFTLDVSELQLSQCREMPFSSRPVVVTGFVPNGGAVFRVWPQSSNPLRRKIRLPAGTQVAVFATDADGRDSGVTRLLEVTDSGDDSCLGVLHTDGKGKEKRFPTGAIAGAAAGGVAILAILAFSFLRLMRRRKSAQNPQVPDRPVIDIDPEDDWVDAGRVASLSPNQDALPPTVARAKEVLSWNEDTERAREEINPFASPDDRDMGTDAPPASASPAPSYDSTPYDHRYTPRQLQNVTPIQQEVNSMNSVDESLPEYSETQPELPIRPVREISEIPPPIGIPSLTQK</sequence>
<dbReference type="GeneID" id="6010945"/>
<proteinExistence type="predicted"/>
<reference evidence="3 4" key="1">
    <citation type="journal article" date="2010" name="Proc. Natl. Acad. Sci. U.S.A.">
        <title>Insights into evolution of multicellular fungi from the assembled chromosomes of the mushroom Coprinopsis cinerea (Coprinus cinereus).</title>
        <authorList>
            <person name="Stajich J.E."/>
            <person name="Wilke S.K."/>
            <person name="Ahren D."/>
            <person name="Au C.H."/>
            <person name="Birren B.W."/>
            <person name="Borodovsky M."/>
            <person name="Burns C."/>
            <person name="Canback B."/>
            <person name="Casselton L.A."/>
            <person name="Cheng C.K."/>
            <person name="Deng J."/>
            <person name="Dietrich F.S."/>
            <person name="Fargo D.C."/>
            <person name="Farman M.L."/>
            <person name="Gathman A.C."/>
            <person name="Goldberg J."/>
            <person name="Guigo R."/>
            <person name="Hoegger P.J."/>
            <person name="Hooker J.B."/>
            <person name="Huggins A."/>
            <person name="James T.Y."/>
            <person name="Kamada T."/>
            <person name="Kilaru S."/>
            <person name="Kodira C."/>
            <person name="Kues U."/>
            <person name="Kupfer D."/>
            <person name="Kwan H.S."/>
            <person name="Lomsadze A."/>
            <person name="Li W."/>
            <person name="Lilly W.W."/>
            <person name="Ma L.J."/>
            <person name="Mackey A.J."/>
            <person name="Manning G."/>
            <person name="Martin F."/>
            <person name="Muraguchi H."/>
            <person name="Natvig D.O."/>
            <person name="Palmerini H."/>
            <person name="Ramesh M.A."/>
            <person name="Rehmeyer C.J."/>
            <person name="Roe B.A."/>
            <person name="Shenoy N."/>
            <person name="Stanke M."/>
            <person name="Ter-Hovhannisyan V."/>
            <person name="Tunlid A."/>
            <person name="Velagapudi R."/>
            <person name="Vision T.J."/>
            <person name="Zeng Q."/>
            <person name="Zolan M.E."/>
            <person name="Pukkila P.J."/>
        </authorList>
    </citation>
    <scope>NUCLEOTIDE SEQUENCE [LARGE SCALE GENOMIC DNA]</scope>
    <source>
        <strain evidence="4">Okayama-7 / 130 / ATCC MYA-4618 / FGSC 9003</strain>
    </source>
</reference>
<feature type="compositionally biased region" description="Low complexity" evidence="1">
    <location>
        <begin position="280"/>
        <end position="296"/>
    </location>
</feature>
<dbReference type="InParanoid" id="A8NKF0"/>
<organism evidence="3 4">
    <name type="scientific">Coprinopsis cinerea (strain Okayama-7 / 130 / ATCC MYA-4618 / FGSC 9003)</name>
    <name type="common">Inky cap fungus</name>
    <name type="synonym">Hormographiella aspergillata</name>
    <dbReference type="NCBI Taxonomy" id="240176"/>
    <lineage>
        <taxon>Eukaryota</taxon>
        <taxon>Fungi</taxon>
        <taxon>Dikarya</taxon>
        <taxon>Basidiomycota</taxon>
        <taxon>Agaricomycotina</taxon>
        <taxon>Agaricomycetes</taxon>
        <taxon>Agaricomycetidae</taxon>
        <taxon>Agaricales</taxon>
        <taxon>Agaricineae</taxon>
        <taxon>Psathyrellaceae</taxon>
        <taxon>Coprinopsis</taxon>
    </lineage>
</organism>
<gene>
    <name evidence="3" type="ORF">CC1G_02166</name>
</gene>
<keyword evidence="2" id="KW-0812">Transmembrane</keyword>
<dbReference type="HOGENOM" id="CLU_769495_0_0_1"/>
<protein>
    <submittedName>
        <fullName evidence="3">Uncharacterized protein</fullName>
    </submittedName>
</protein>
<evidence type="ECO:0000256" key="2">
    <source>
        <dbReference type="SAM" id="Phobius"/>
    </source>
</evidence>
<comment type="caution">
    <text evidence="3">The sequence shown here is derived from an EMBL/GenBank/DDBJ whole genome shotgun (WGS) entry which is preliminary data.</text>
</comment>
<keyword evidence="4" id="KW-1185">Reference proteome</keyword>
<evidence type="ECO:0000313" key="3">
    <source>
        <dbReference type="EMBL" id="EAU87407.2"/>
    </source>
</evidence>
<dbReference type="Proteomes" id="UP000001861">
    <property type="component" value="Unassembled WGS sequence"/>
</dbReference>
<evidence type="ECO:0000313" key="4">
    <source>
        <dbReference type="Proteomes" id="UP000001861"/>
    </source>
</evidence>
<feature type="region of interest" description="Disordered" evidence="1">
    <location>
        <begin position="321"/>
        <end position="360"/>
    </location>
</feature>
<dbReference type="KEGG" id="cci:CC1G_02166"/>
<feature type="region of interest" description="Disordered" evidence="1">
    <location>
        <begin position="255"/>
        <end position="302"/>
    </location>
</feature>